<reference evidence="5" key="1">
    <citation type="submission" date="2017-02" db="UniProtKB">
        <authorList>
            <consortium name="WormBaseParasite"/>
        </authorList>
    </citation>
    <scope>IDENTIFICATION</scope>
</reference>
<evidence type="ECO:0000313" key="4">
    <source>
        <dbReference type="Proteomes" id="UP000274131"/>
    </source>
</evidence>
<evidence type="ECO:0000256" key="2">
    <source>
        <dbReference type="SAM" id="MobiDB-lite"/>
    </source>
</evidence>
<organism evidence="5">
    <name type="scientific">Enterobius vermicularis</name>
    <name type="common">Human pinworm</name>
    <dbReference type="NCBI Taxonomy" id="51028"/>
    <lineage>
        <taxon>Eukaryota</taxon>
        <taxon>Metazoa</taxon>
        <taxon>Ecdysozoa</taxon>
        <taxon>Nematoda</taxon>
        <taxon>Chromadorea</taxon>
        <taxon>Rhabditida</taxon>
        <taxon>Spirurina</taxon>
        <taxon>Oxyuridomorpha</taxon>
        <taxon>Oxyuroidea</taxon>
        <taxon>Oxyuridae</taxon>
        <taxon>Enterobius</taxon>
    </lineage>
</organism>
<name>A0A0N4VJX9_ENTVE</name>
<accession>A0A0N4VJX9</accession>
<sequence length="461" mass="51680">MRFSLRTSPVPTCRSSKYAIYIGGTSWSRPSAPYSVVTAPKKTKSTRSCPGGVTIPPFRPVVKEEQRFVCVSQNSNVIMRLGEAKEVDASVKTSEYGSCEPSPTNASQGLLCSHQDSDYDNDYAVQEFQRYEAEIRKLKRRLKDDRYRYREQIISAQNEAELLRREAKKISRSLTLMQRTIDCERHKNQNLKRRLRDSEIVISQLREEIAALKKNEAERERFDSFEAAGASGAVGAGEALCALTQSNADLFSVDLNPQFSDAPDEVRNFRVTHYDTSSVVETPRSSSPLVEIVKPDTCTHEDVICNEEFENDPRSSVRRSYSDSELPTLVAALQTEDAPIEGAPSQVASSPTVEPRHGTSENYSEKLNDGNIWSSDDESAAQELICKQLRRRGDVVRFIPPRRTIRDINFRHFGQKERSALAEFDYLHDLSTDASAIASSPDYPNCVSNCALNGSQLVNLS</sequence>
<proteinExistence type="predicted"/>
<dbReference type="AlphaFoldDB" id="A0A0N4VJX9"/>
<keyword evidence="1" id="KW-0175">Coiled coil</keyword>
<feature type="compositionally biased region" description="Basic and acidic residues" evidence="2">
    <location>
        <begin position="354"/>
        <end position="368"/>
    </location>
</feature>
<evidence type="ECO:0000313" key="5">
    <source>
        <dbReference type="WBParaSite" id="EVEC_0001115001-mRNA-1"/>
    </source>
</evidence>
<gene>
    <name evidence="3" type="ORF">EVEC_LOCUS10475</name>
</gene>
<dbReference type="EMBL" id="UXUI01010881">
    <property type="protein sequence ID" value="VDD95724.1"/>
    <property type="molecule type" value="Genomic_DNA"/>
</dbReference>
<evidence type="ECO:0000313" key="3">
    <source>
        <dbReference type="EMBL" id="VDD95724.1"/>
    </source>
</evidence>
<feature type="region of interest" description="Disordered" evidence="2">
    <location>
        <begin position="339"/>
        <end position="374"/>
    </location>
</feature>
<reference evidence="3 4" key="2">
    <citation type="submission" date="2018-10" db="EMBL/GenBank/DDBJ databases">
        <authorList>
            <consortium name="Pathogen Informatics"/>
        </authorList>
    </citation>
    <scope>NUCLEOTIDE SEQUENCE [LARGE SCALE GENOMIC DNA]</scope>
</reference>
<feature type="coiled-coil region" evidence="1">
    <location>
        <begin position="121"/>
        <end position="215"/>
    </location>
</feature>
<dbReference type="WBParaSite" id="EVEC_0001115001-mRNA-1">
    <property type="protein sequence ID" value="EVEC_0001115001-mRNA-1"/>
    <property type="gene ID" value="EVEC_0001115001"/>
</dbReference>
<keyword evidence="4" id="KW-1185">Reference proteome</keyword>
<protein>
    <submittedName>
        <fullName evidence="3 5">Uncharacterized protein</fullName>
    </submittedName>
</protein>
<dbReference type="OrthoDB" id="5860225at2759"/>
<dbReference type="Proteomes" id="UP000274131">
    <property type="component" value="Unassembled WGS sequence"/>
</dbReference>
<evidence type="ECO:0000256" key="1">
    <source>
        <dbReference type="SAM" id="Coils"/>
    </source>
</evidence>